<comment type="caution">
    <text evidence="1">The sequence shown here is derived from an EMBL/GenBank/DDBJ whole genome shotgun (WGS) entry which is preliminary data.</text>
</comment>
<dbReference type="Proteomes" id="UP001499951">
    <property type="component" value="Unassembled WGS sequence"/>
</dbReference>
<dbReference type="EMBL" id="BAAADD010000003">
    <property type="protein sequence ID" value="GAA0566736.1"/>
    <property type="molecule type" value="Genomic_DNA"/>
</dbReference>
<evidence type="ECO:0000313" key="1">
    <source>
        <dbReference type="EMBL" id="GAA0566736.1"/>
    </source>
</evidence>
<sequence>MRDGIYRIWLNGAHGKTAGAVYLKDGDVLACHKSYAFVGRYIIQLGRLIAEVRCKRLNDKSKPVNMPDRDDFLLRVEGPTGDEFAVLNATVPDVPDFKMGFEITWHSHA</sequence>
<dbReference type="InterPro" id="IPR043019">
    <property type="entry name" value="GrlR_sf"/>
</dbReference>
<name>A0ABN1EHP0_9PROT</name>
<dbReference type="Gene3D" id="2.40.128.380">
    <property type="entry name" value="T3SS negative regulator GrlR"/>
    <property type="match status" value="1"/>
</dbReference>
<protein>
    <submittedName>
        <fullName evidence="1">Uncharacterized protein</fullName>
    </submittedName>
</protein>
<dbReference type="RefSeq" id="WP_166933126.1">
    <property type="nucleotide sequence ID" value="NZ_BAAADD010000003.1"/>
</dbReference>
<keyword evidence="2" id="KW-1185">Reference proteome</keyword>
<organism evidence="1 2">
    <name type="scientific">Rhizomicrobium electricum</name>
    <dbReference type="NCBI Taxonomy" id="480070"/>
    <lineage>
        <taxon>Bacteria</taxon>
        <taxon>Pseudomonadati</taxon>
        <taxon>Pseudomonadota</taxon>
        <taxon>Alphaproteobacteria</taxon>
        <taxon>Micropepsales</taxon>
        <taxon>Micropepsaceae</taxon>
        <taxon>Rhizomicrobium</taxon>
    </lineage>
</organism>
<accession>A0ABN1EHP0</accession>
<reference evidence="1 2" key="1">
    <citation type="journal article" date="2019" name="Int. J. Syst. Evol. Microbiol.">
        <title>The Global Catalogue of Microorganisms (GCM) 10K type strain sequencing project: providing services to taxonomists for standard genome sequencing and annotation.</title>
        <authorList>
            <consortium name="The Broad Institute Genomics Platform"/>
            <consortium name="The Broad Institute Genome Sequencing Center for Infectious Disease"/>
            <person name="Wu L."/>
            <person name="Ma J."/>
        </authorList>
    </citation>
    <scope>NUCLEOTIDE SEQUENCE [LARGE SCALE GENOMIC DNA]</scope>
    <source>
        <strain evidence="1 2">JCM 15089</strain>
    </source>
</reference>
<gene>
    <name evidence="1" type="ORF">GCM10008942_14030</name>
</gene>
<evidence type="ECO:0000313" key="2">
    <source>
        <dbReference type="Proteomes" id="UP001499951"/>
    </source>
</evidence>
<proteinExistence type="predicted"/>